<dbReference type="GO" id="GO:0000166">
    <property type="term" value="F:nucleotide binding"/>
    <property type="evidence" value="ECO:0007669"/>
    <property type="project" value="InterPro"/>
</dbReference>
<dbReference type="InterPro" id="IPR004104">
    <property type="entry name" value="Gfo/Idh/MocA-like_OxRdtase_C"/>
</dbReference>
<dbReference type="InterPro" id="IPR036291">
    <property type="entry name" value="NAD(P)-bd_dom_sf"/>
</dbReference>
<keyword evidence="5" id="KW-1185">Reference proteome</keyword>
<dbReference type="SUPFAM" id="SSF51735">
    <property type="entry name" value="NAD(P)-binding Rossmann-fold domains"/>
    <property type="match status" value="1"/>
</dbReference>
<organism evidence="4 5">
    <name type="scientific">Catellatospora coxensis</name>
    <dbReference type="NCBI Taxonomy" id="310354"/>
    <lineage>
        <taxon>Bacteria</taxon>
        <taxon>Bacillati</taxon>
        <taxon>Actinomycetota</taxon>
        <taxon>Actinomycetes</taxon>
        <taxon>Micromonosporales</taxon>
        <taxon>Micromonosporaceae</taxon>
        <taxon>Catellatospora</taxon>
    </lineage>
</organism>
<comment type="similarity">
    <text evidence="1">Belongs to the Gfo/Idh/MocA family.</text>
</comment>
<dbReference type="Proteomes" id="UP000630887">
    <property type="component" value="Unassembled WGS sequence"/>
</dbReference>
<feature type="domain" description="Gfo/Idh/MocA-like oxidoreductase C-terminal" evidence="3">
    <location>
        <begin position="139"/>
        <end position="326"/>
    </location>
</feature>
<dbReference type="RefSeq" id="WP_203697446.1">
    <property type="nucleotide sequence ID" value="NZ_BAAALC010000050.1"/>
</dbReference>
<dbReference type="PANTHER" id="PTHR43377:SF2">
    <property type="entry name" value="BINDING ROSSMANN FOLD OXIDOREDUCTASE, PUTATIVE (AFU_ORTHOLOGUE AFUA_4G00560)-RELATED"/>
    <property type="match status" value="1"/>
</dbReference>
<evidence type="ECO:0000313" key="4">
    <source>
        <dbReference type="EMBL" id="GIG09894.1"/>
    </source>
</evidence>
<proteinExistence type="inferred from homology"/>
<name>A0A8J3L668_9ACTN</name>
<dbReference type="EMBL" id="BONI01000075">
    <property type="protein sequence ID" value="GIG09894.1"/>
    <property type="molecule type" value="Genomic_DNA"/>
</dbReference>
<feature type="domain" description="Gfo/Idh/MocA-like oxidoreductase N-terminal" evidence="2">
    <location>
        <begin position="4"/>
        <end position="127"/>
    </location>
</feature>
<dbReference type="PANTHER" id="PTHR43377">
    <property type="entry name" value="BILIVERDIN REDUCTASE A"/>
    <property type="match status" value="1"/>
</dbReference>
<dbReference type="Gene3D" id="3.30.360.10">
    <property type="entry name" value="Dihydrodipicolinate Reductase, domain 2"/>
    <property type="match status" value="1"/>
</dbReference>
<accession>A0A8J3L668</accession>
<dbReference type="Pfam" id="PF02894">
    <property type="entry name" value="GFO_IDH_MocA_C"/>
    <property type="match status" value="1"/>
</dbReference>
<dbReference type="Pfam" id="PF01408">
    <property type="entry name" value="GFO_IDH_MocA"/>
    <property type="match status" value="1"/>
</dbReference>
<sequence>MTTRYAIVGTGARAQMFAQALTRHGELVALADVNPARIAAQQRRLQAAGAPPATAYDAGDVPAMLRKERVDTLVVCSVDATHDEYIVAALDAGCSVVTEKPMTVDVPKCRRILEAVRRNDGKVGVAFNYRFHPVHEQVKTLLAEGAIGEIGSVHFEWLLDVRHGADYFRRWHRDRANSGGLLVHKATHHFDLVNWWLNSTPVRVTAEGRLFLYGENGARHGYARDYARAHGAQAAQGDPFALHLADNPNLAELYLDAESHDGYHRDVNVFAPGTDIEDDMAVLVRYASGATMSYHLTAYSPWEGYRIAFNGSRGRLELDIVESDHVAPGVAGAVKGHSAALHGVEAAAESGSVSLRLRRYWEPPVEVPVAAYDRQGHGGADVRMTGVLFGGDADPLHRSATALDGARSLLTGLAANASIASGRSVDVAELLDISEWE</sequence>
<dbReference type="AlphaFoldDB" id="A0A8J3L668"/>
<evidence type="ECO:0000256" key="1">
    <source>
        <dbReference type="ARBA" id="ARBA00010928"/>
    </source>
</evidence>
<dbReference type="InterPro" id="IPR000683">
    <property type="entry name" value="Gfo/Idh/MocA-like_OxRdtase_N"/>
</dbReference>
<evidence type="ECO:0000259" key="2">
    <source>
        <dbReference type="Pfam" id="PF01408"/>
    </source>
</evidence>
<dbReference type="SUPFAM" id="SSF55347">
    <property type="entry name" value="Glyceraldehyde-3-phosphate dehydrogenase-like, C-terminal domain"/>
    <property type="match status" value="1"/>
</dbReference>
<comment type="caution">
    <text evidence="4">The sequence shown here is derived from an EMBL/GenBank/DDBJ whole genome shotgun (WGS) entry which is preliminary data.</text>
</comment>
<evidence type="ECO:0000259" key="3">
    <source>
        <dbReference type="Pfam" id="PF02894"/>
    </source>
</evidence>
<evidence type="ECO:0000313" key="5">
    <source>
        <dbReference type="Proteomes" id="UP000630887"/>
    </source>
</evidence>
<protein>
    <submittedName>
        <fullName evidence="4">Dehydrogenase</fullName>
    </submittedName>
</protein>
<gene>
    <name evidence="4" type="ORF">Cco03nite_65940</name>
</gene>
<dbReference type="Gene3D" id="3.40.50.720">
    <property type="entry name" value="NAD(P)-binding Rossmann-like Domain"/>
    <property type="match status" value="1"/>
</dbReference>
<dbReference type="InterPro" id="IPR051450">
    <property type="entry name" value="Gfo/Idh/MocA_Oxidoreductases"/>
</dbReference>
<reference evidence="4 5" key="1">
    <citation type="submission" date="2021-01" db="EMBL/GenBank/DDBJ databases">
        <title>Whole genome shotgun sequence of Catellatospora coxensis NBRC 107359.</title>
        <authorList>
            <person name="Komaki H."/>
            <person name="Tamura T."/>
        </authorList>
    </citation>
    <scope>NUCLEOTIDE SEQUENCE [LARGE SCALE GENOMIC DNA]</scope>
    <source>
        <strain evidence="4 5">NBRC 107359</strain>
    </source>
</reference>